<dbReference type="GO" id="GO:0016740">
    <property type="term" value="F:transferase activity"/>
    <property type="evidence" value="ECO:0007669"/>
    <property type="project" value="UniProtKB-KW"/>
</dbReference>
<dbReference type="EMBL" id="JAHESF010000002">
    <property type="protein sequence ID" value="MBT1695907.1"/>
    <property type="molecule type" value="Genomic_DNA"/>
</dbReference>
<dbReference type="RefSeq" id="WP_254160700.1">
    <property type="nucleotide sequence ID" value="NZ_JAHESF010000002.1"/>
</dbReference>
<proteinExistence type="predicted"/>
<keyword evidence="1" id="KW-0808">Transferase</keyword>
<dbReference type="Proteomes" id="UP001319200">
    <property type="component" value="Unassembled WGS sequence"/>
</dbReference>
<organism evidence="1 2">
    <name type="scientific">Chryseosolibacter histidini</name>
    <dbReference type="NCBI Taxonomy" id="2782349"/>
    <lineage>
        <taxon>Bacteria</taxon>
        <taxon>Pseudomonadati</taxon>
        <taxon>Bacteroidota</taxon>
        <taxon>Cytophagia</taxon>
        <taxon>Cytophagales</taxon>
        <taxon>Chryseotaleaceae</taxon>
        <taxon>Chryseosolibacter</taxon>
    </lineage>
</organism>
<evidence type="ECO:0000313" key="2">
    <source>
        <dbReference type="Proteomes" id="UP001319200"/>
    </source>
</evidence>
<dbReference type="Gene3D" id="3.10.450.620">
    <property type="entry name" value="JHP933, nucleotidyltransferase-like core domain"/>
    <property type="match status" value="1"/>
</dbReference>
<protein>
    <submittedName>
        <fullName evidence="1">Nucleotidyl transferase AbiEii/AbiGii toxin family protein</fullName>
    </submittedName>
</protein>
<dbReference type="Pfam" id="PF08843">
    <property type="entry name" value="AbiEii"/>
    <property type="match status" value="1"/>
</dbReference>
<dbReference type="AlphaFoldDB" id="A0AAP2DJ25"/>
<name>A0AAP2DJ25_9BACT</name>
<gene>
    <name evidence="1" type="ORF">KK083_03400</name>
</gene>
<sequence>MTGWLQLTPEQRKASITRVEYNTGIIAKAIEKDWWVTLALRALFQSAYAEHIVFKGGTSLSKCWKLISRFSEDIDIALSPEAFGIAYQRNPTKSYVDKLKRAGCAFTSVDLKNELDKQLTALGVPMGLATVAASPIPENRPDTDPQTIHLKYPSLYDHNPYIADEVKIEVSVRSLSIPCSKVAIVSLLSEETLDEAYAEIPLEINTVEPQKTFLEKAFLLHEEFGKPDAGKIRTERMSRHLYDLESMMDTDTETRALADHVLYDQLIEHRQFYQRIPWVNYETLGHKTITFIPPSEVEELYKKDYQTMREQMIYGETKPFDHLIERLRNLQQKFRMKLN</sequence>
<keyword evidence="2" id="KW-1185">Reference proteome</keyword>
<reference evidence="1 2" key="1">
    <citation type="submission" date="2021-05" db="EMBL/GenBank/DDBJ databases">
        <title>A Polyphasic approach of four new species of the genus Ohtaekwangia: Ohtaekwangia histidinii sp. nov., Ohtaekwangia cretensis sp. nov., Ohtaekwangia indiensis sp. nov., Ohtaekwangia reichenbachii sp. nov. from diverse environment.</title>
        <authorList>
            <person name="Octaviana S."/>
        </authorList>
    </citation>
    <scope>NUCLEOTIDE SEQUENCE [LARGE SCALE GENOMIC DNA]</scope>
    <source>
        <strain evidence="1 2">PWU4</strain>
    </source>
</reference>
<evidence type="ECO:0000313" key="1">
    <source>
        <dbReference type="EMBL" id="MBT1695907.1"/>
    </source>
</evidence>
<comment type="caution">
    <text evidence="1">The sequence shown here is derived from an EMBL/GenBank/DDBJ whole genome shotgun (WGS) entry which is preliminary data.</text>
</comment>
<accession>A0AAP2DJ25</accession>
<dbReference type="InterPro" id="IPR014942">
    <property type="entry name" value="AbiEii"/>
</dbReference>